<evidence type="ECO:0000256" key="6">
    <source>
        <dbReference type="SAM" id="Phobius"/>
    </source>
</evidence>
<dbReference type="AlphaFoldDB" id="A0A1T4XCX7"/>
<feature type="transmembrane region" description="Helical" evidence="6">
    <location>
        <begin position="165"/>
        <end position="183"/>
    </location>
</feature>
<feature type="transmembrane region" description="Helical" evidence="6">
    <location>
        <begin position="137"/>
        <end position="159"/>
    </location>
</feature>
<dbReference type="PANTHER" id="PTHR23513">
    <property type="entry name" value="INTEGRAL MEMBRANE EFFLUX PROTEIN-RELATED"/>
    <property type="match status" value="1"/>
</dbReference>
<sequence length="399" mass="43746">MNKNFILLITGQSLASIGDVLYMVGIISTIFALTGSATAASFVPFTITSSMFLSSLLTPLVIGKVNLKWLLTGSQLGKTGLIVVLGLFLSGISGANYYLVFLVISGIAFLDGCANPIKLTMIPQYVEPERLVRANGVAETISQFIQTVMWFVGSLFLIFMDAQQLIWVVSLMFALSSIMMFLLDNVEHQRSKQERKLDRTKVGWKTLFDVPVLRKIAYMEVLETVAATVWIAAILYVFVSDALHVDEKWWGFINGSFFLGLIIGSIYCIKYSSLVERKLAKIIFIGSLSSFFITILFSATSNPMIALLLAVGIGLFGQLKSIPQQTVIQTSVAKEKLSTVYTSLGAISTGIFGISSLGMGILADLFGVRSVFLVSGLMLAIVTLIVYKNKHLFVRNIME</sequence>
<feature type="transmembrane region" description="Helical" evidence="6">
    <location>
        <begin position="368"/>
        <end position="387"/>
    </location>
</feature>
<feature type="transmembrane region" description="Helical" evidence="6">
    <location>
        <begin position="340"/>
        <end position="362"/>
    </location>
</feature>
<keyword evidence="4 6" id="KW-1133">Transmembrane helix</keyword>
<dbReference type="Pfam" id="PF07690">
    <property type="entry name" value="MFS_1"/>
    <property type="match status" value="1"/>
</dbReference>
<dbReference type="GO" id="GO:0005886">
    <property type="term" value="C:plasma membrane"/>
    <property type="evidence" value="ECO:0007669"/>
    <property type="project" value="UniProtKB-SubCell"/>
</dbReference>
<dbReference type="InterPro" id="IPR036259">
    <property type="entry name" value="MFS_trans_sf"/>
</dbReference>
<feature type="transmembrane region" description="Helical" evidence="6">
    <location>
        <begin position="221"/>
        <end position="243"/>
    </location>
</feature>
<dbReference type="InterPro" id="IPR011701">
    <property type="entry name" value="MFS"/>
</dbReference>
<dbReference type="CDD" id="cd06173">
    <property type="entry name" value="MFS_MefA_like"/>
    <property type="match status" value="1"/>
</dbReference>
<comment type="subcellular location">
    <subcellularLocation>
        <location evidence="1">Cell membrane</location>
        <topology evidence="1">Multi-pass membrane protein</topology>
    </subcellularLocation>
</comment>
<evidence type="ECO:0000256" key="3">
    <source>
        <dbReference type="ARBA" id="ARBA00022692"/>
    </source>
</evidence>
<dbReference type="Gene3D" id="1.20.1250.20">
    <property type="entry name" value="MFS general substrate transporter like domains"/>
    <property type="match status" value="1"/>
</dbReference>
<evidence type="ECO:0000256" key="2">
    <source>
        <dbReference type="ARBA" id="ARBA00022475"/>
    </source>
</evidence>
<organism evidence="7 8">
    <name type="scientific">Sporosarcina newyorkensis</name>
    <dbReference type="NCBI Taxonomy" id="759851"/>
    <lineage>
        <taxon>Bacteria</taxon>
        <taxon>Bacillati</taxon>
        <taxon>Bacillota</taxon>
        <taxon>Bacilli</taxon>
        <taxon>Bacillales</taxon>
        <taxon>Caryophanaceae</taxon>
        <taxon>Sporosarcina</taxon>
    </lineage>
</organism>
<dbReference type="Proteomes" id="UP000190042">
    <property type="component" value="Unassembled WGS sequence"/>
</dbReference>
<evidence type="ECO:0000313" key="8">
    <source>
        <dbReference type="Proteomes" id="UP000190042"/>
    </source>
</evidence>
<feature type="transmembrane region" description="Helical" evidence="6">
    <location>
        <begin position="249"/>
        <end position="267"/>
    </location>
</feature>
<dbReference type="GO" id="GO:0022857">
    <property type="term" value="F:transmembrane transporter activity"/>
    <property type="evidence" value="ECO:0007669"/>
    <property type="project" value="InterPro"/>
</dbReference>
<gene>
    <name evidence="7" type="ORF">SAMN04244570_0482</name>
</gene>
<reference evidence="8" key="1">
    <citation type="submission" date="2017-02" db="EMBL/GenBank/DDBJ databases">
        <authorList>
            <person name="Varghese N."/>
            <person name="Submissions S."/>
        </authorList>
    </citation>
    <scope>NUCLEOTIDE SEQUENCE [LARGE SCALE GENOMIC DNA]</scope>
    <source>
        <strain evidence="8">DSM 23966</strain>
    </source>
</reference>
<evidence type="ECO:0000256" key="1">
    <source>
        <dbReference type="ARBA" id="ARBA00004651"/>
    </source>
</evidence>
<name>A0A1T4XCX7_9BACL</name>
<protein>
    <submittedName>
        <fullName evidence="7">Fucose permease</fullName>
    </submittedName>
</protein>
<evidence type="ECO:0000256" key="5">
    <source>
        <dbReference type="ARBA" id="ARBA00023136"/>
    </source>
</evidence>
<evidence type="ECO:0000313" key="7">
    <source>
        <dbReference type="EMBL" id="SKA87299.1"/>
    </source>
</evidence>
<proteinExistence type="predicted"/>
<dbReference type="EMBL" id="FUYJ01000001">
    <property type="protein sequence ID" value="SKA87299.1"/>
    <property type="molecule type" value="Genomic_DNA"/>
</dbReference>
<keyword evidence="5 6" id="KW-0472">Membrane</keyword>
<feature type="transmembrane region" description="Helical" evidence="6">
    <location>
        <begin position="303"/>
        <end position="319"/>
    </location>
</feature>
<keyword evidence="8" id="KW-1185">Reference proteome</keyword>
<feature type="transmembrane region" description="Helical" evidence="6">
    <location>
        <begin position="7"/>
        <end position="33"/>
    </location>
</feature>
<evidence type="ECO:0000256" key="4">
    <source>
        <dbReference type="ARBA" id="ARBA00022989"/>
    </source>
</evidence>
<keyword evidence="2" id="KW-1003">Cell membrane</keyword>
<keyword evidence="3 6" id="KW-0812">Transmembrane</keyword>
<accession>A0A1T4XCX7</accession>
<dbReference type="SUPFAM" id="SSF103473">
    <property type="entry name" value="MFS general substrate transporter"/>
    <property type="match status" value="1"/>
</dbReference>
<feature type="transmembrane region" description="Helical" evidence="6">
    <location>
        <begin position="39"/>
        <end position="62"/>
    </location>
</feature>
<dbReference type="PANTHER" id="PTHR23513:SF19">
    <property type="entry name" value="MAJOR FACILITATOR SUPERFAMILY (MFS) PROFILE DOMAIN-CONTAINING PROTEIN"/>
    <property type="match status" value="1"/>
</dbReference>